<evidence type="ECO:0000313" key="3">
    <source>
        <dbReference type="Proteomes" id="UP001500842"/>
    </source>
</evidence>
<evidence type="ECO:0000256" key="1">
    <source>
        <dbReference type="HAMAP-Rule" id="MF_01187"/>
    </source>
</evidence>
<dbReference type="PANTHER" id="PTHR33505">
    <property type="entry name" value="ZGC:162634"/>
    <property type="match status" value="1"/>
</dbReference>
<dbReference type="InterPro" id="IPR005651">
    <property type="entry name" value="Trm112-like"/>
</dbReference>
<dbReference type="Pfam" id="PF03966">
    <property type="entry name" value="Trm112p"/>
    <property type="match status" value="1"/>
</dbReference>
<dbReference type="PANTHER" id="PTHR33505:SF4">
    <property type="entry name" value="PROTEIN PREY, MITOCHONDRIAL"/>
    <property type="match status" value="1"/>
</dbReference>
<name>A0ABN2A1D1_9ACTN</name>
<dbReference type="HAMAP" id="MF_01187">
    <property type="entry name" value="UPF0434"/>
    <property type="match status" value="1"/>
</dbReference>
<comment type="caution">
    <text evidence="2">The sequence shown here is derived from an EMBL/GenBank/DDBJ whole genome shotgun (WGS) entry which is preliminary data.</text>
</comment>
<comment type="similarity">
    <text evidence="1">Belongs to the UPF0434 family.</text>
</comment>
<dbReference type="RefSeq" id="WP_181410789.1">
    <property type="nucleotide sequence ID" value="NZ_BAAAOR010000008.1"/>
</dbReference>
<protein>
    <recommendedName>
        <fullName evidence="1">UPF0434 protein GCM10009788_12090</fullName>
    </recommendedName>
</protein>
<gene>
    <name evidence="2" type="ORF">GCM10009788_12090</name>
</gene>
<reference evidence="2 3" key="1">
    <citation type="journal article" date="2019" name="Int. J. Syst. Evol. Microbiol.">
        <title>The Global Catalogue of Microorganisms (GCM) 10K type strain sequencing project: providing services to taxonomists for standard genome sequencing and annotation.</title>
        <authorList>
            <consortium name="The Broad Institute Genomics Platform"/>
            <consortium name="The Broad Institute Genome Sequencing Center for Infectious Disease"/>
            <person name="Wu L."/>
            <person name="Ma J."/>
        </authorList>
    </citation>
    <scope>NUCLEOTIDE SEQUENCE [LARGE SCALE GENOMIC DNA]</scope>
    <source>
        <strain evidence="2 3">JCM 14942</strain>
    </source>
</reference>
<sequence length="64" mass="6579">MSAASRPEISPELLAIIVCPSCKGELTLTPAGDDVELVCGGCGLAYPVRDGIPVLLVDEARKPA</sequence>
<evidence type="ECO:0000313" key="2">
    <source>
        <dbReference type="EMBL" id="GAA1509322.1"/>
    </source>
</evidence>
<dbReference type="Gene3D" id="2.20.25.10">
    <property type="match status" value="1"/>
</dbReference>
<accession>A0ABN2A1D1</accession>
<dbReference type="Proteomes" id="UP001500842">
    <property type="component" value="Unassembled WGS sequence"/>
</dbReference>
<dbReference type="SUPFAM" id="SSF158997">
    <property type="entry name" value="Trm112p-like"/>
    <property type="match status" value="1"/>
</dbReference>
<keyword evidence="3" id="KW-1185">Reference proteome</keyword>
<proteinExistence type="inferred from homology"/>
<dbReference type="EMBL" id="BAAAOR010000008">
    <property type="protein sequence ID" value="GAA1509322.1"/>
    <property type="molecule type" value="Genomic_DNA"/>
</dbReference>
<organism evidence="2 3">
    <name type="scientific">Nocardioides humi</name>
    <dbReference type="NCBI Taxonomy" id="449461"/>
    <lineage>
        <taxon>Bacteria</taxon>
        <taxon>Bacillati</taxon>
        <taxon>Actinomycetota</taxon>
        <taxon>Actinomycetes</taxon>
        <taxon>Propionibacteriales</taxon>
        <taxon>Nocardioidaceae</taxon>
        <taxon>Nocardioides</taxon>
    </lineage>
</organism>